<organism evidence="2 3">
    <name type="scientific">Flavobacterium arundinis</name>
    <dbReference type="NCBI Taxonomy" id="3139143"/>
    <lineage>
        <taxon>Bacteria</taxon>
        <taxon>Pseudomonadati</taxon>
        <taxon>Bacteroidota</taxon>
        <taxon>Flavobacteriia</taxon>
        <taxon>Flavobacteriales</taxon>
        <taxon>Flavobacteriaceae</taxon>
        <taxon>Flavobacterium</taxon>
    </lineage>
</organism>
<proteinExistence type="predicted"/>
<keyword evidence="1" id="KW-0812">Transmembrane</keyword>
<evidence type="ECO:0000256" key="1">
    <source>
        <dbReference type="SAM" id="Phobius"/>
    </source>
</evidence>
<keyword evidence="1" id="KW-0472">Membrane</keyword>
<comment type="caution">
    <text evidence="2">The sequence shown here is derived from an EMBL/GenBank/DDBJ whole genome shotgun (WGS) entry which is preliminary data.</text>
</comment>
<sequence>MKRNIFLYLFIFTLLINVFTYMYFSNKQKFEDGRFEKLEAGKKAIKDSLEAEKAKLSDANYFALAYNDKALDYFAESTDIATLEGRIKDGLLAYNENPNGNPLTGYDALNGKNFLINKVQVLNHRWIIADFSNGKAWGEVLIKYFAEPNGTFKYETIETLLYADTVN</sequence>
<name>A0ABU9HXQ4_9FLAO</name>
<evidence type="ECO:0000313" key="3">
    <source>
        <dbReference type="Proteomes" id="UP001464555"/>
    </source>
</evidence>
<accession>A0ABU9HXQ4</accession>
<protein>
    <recommendedName>
        <fullName evidence="4">Hydrolase</fullName>
    </recommendedName>
</protein>
<keyword evidence="3" id="KW-1185">Reference proteome</keyword>
<gene>
    <name evidence="2" type="ORF">AAEO56_09565</name>
</gene>
<feature type="transmembrane region" description="Helical" evidence="1">
    <location>
        <begin position="6"/>
        <end position="24"/>
    </location>
</feature>
<reference evidence="2 3" key="1">
    <citation type="submission" date="2024-04" db="EMBL/GenBank/DDBJ databases">
        <title>Flavobacterium sp. DGU11 16S ribosomal RNA gene Genome sequencing and assembly.</title>
        <authorList>
            <person name="Park S."/>
        </authorList>
    </citation>
    <scope>NUCLEOTIDE SEQUENCE [LARGE SCALE GENOMIC DNA]</scope>
    <source>
        <strain evidence="2 3">DGU11</strain>
    </source>
</reference>
<dbReference type="RefSeq" id="WP_341696824.1">
    <property type="nucleotide sequence ID" value="NZ_JBBYHR010000004.1"/>
</dbReference>
<dbReference type="Proteomes" id="UP001464555">
    <property type="component" value="Unassembled WGS sequence"/>
</dbReference>
<evidence type="ECO:0008006" key="4">
    <source>
        <dbReference type="Google" id="ProtNLM"/>
    </source>
</evidence>
<dbReference type="EMBL" id="JBBYHR010000004">
    <property type="protein sequence ID" value="MEL1244508.1"/>
    <property type="molecule type" value="Genomic_DNA"/>
</dbReference>
<keyword evidence="1" id="KW-1133">Transmembrane helix</keyword>
<evidence type="ECO:0000313" key="2">
    <source>
        <dbReference type="EMBL" id="MEL1244508.1"/>
    </source>
</evidence>